<dbReference type="Pfam" id="PF00392">
    <property type="entry name" value="GntR"/>
    <property type="match status" value="1"/>
</dbReference>
<feature type="coiled-coil region" evidence="4">
    <location>
        <begin position="91"/>
        <end position="118"/>
    </location>
</feature>
<dbReference type="OrthoDB" id="226679at2"/>
<dbReference type="GO" id="GO:0003700">
    <property type="term" value="F:DNA-binding transcription factor activity"/>
    <property type="evidence" value="ECO:0007669"/>
    <property type="project" value="InterPro"/>
</dbReference>
<organism evidence="7 8">
    <name type="scientific">Petrocella atlantisensis</name>
    <dbReference type="NCBI Taxonomy" id="2173034"/>
    <lineage>
        <taxon>Bacteria</taxon>
        <taxon>Bacillati</taxon>
        <taxon>Bacillota</taxon>
        <taxon>Clostridia</taxon>
        <taxon>Lachnospirales</taxon>
        <taxon>Vallitaleaceae</taxon>
        <taxon>Petrocella</taxon>
    </lineage>
</organism>
<evidence type="ECO:0000256" key="3">
    <source>
        <dbReference type="ARBA" id="ARBA00023163"/>
    </source>
</evidence>
<proteinExistence type="predicted"/>
<feature type="domain" description="HTH gntR-type" evidence="5">
    <location>
        <begin position="7"/>
        <end position="75"/>
    </location>
</feature>
<keyword evidence="2" id="KW-0238">DNA-binding</keyword>
<dbReference type="InterPro" id="IPR036721">
    <property type="entry name" value="RCK_C_sf"/>
</dbReference>
<dbReference type="GO" id="GO:0003677">
    <property type="term" value="F:DNA binding"/>
    <property type="evidence" value="ECO:0007669"/>
    <property type="project" value="UniProtKB-KW"/>
</dbReference>
<feature type="domain" description="RCK C-terminal" evidence="6">
    <location>
        <begin position="121"/>
        <end position="206"/>
    </location>
</feature>
<evidence type="ECO:0000313" key="8">
    <source>
        <dbReference type="Proteomes" id="UP000279029"/>
    </source>
</evidence>
<dbReference type="InterPro" id="IPR006037">
    <property type="entry name" value="RCK_C"/>
</dbReference>
<dbReference type="Gene3D" id="1.10.10.10">
    <property type="entry name" value="Winged helix-like DNA-binding domain superfamily/Winged helix DNA-binding domain"/>
    <property type="match status" value="1"/>
</dbReference>
<dbReference type="PROSITE" id="PS50949">
    <property type="entry name" value="HTH_GNTR"/>
    <property type="match status" value="1"/>
</dbReference>
<dbReference type="PROSITE" id="PS51202">
    <property type="entry name" value="RCK_C"/>
    <property type="match status" value="1"/>
</dbReference>
<protein>
    <submittedName>
        <fullName evidence="7">GntR family transcriptional regulator</fullName>
    </submittedName>
</protein>
<keyword evidence="3" id="KW-0804">Transcription</keyword>
<keyword evidence="4" id="KW-0175">Coiled coil</keyword>
<accession>A0A3P7Q081</accession>
<sequence>MAKRNSTPIYMQVAVDVAARISREDIKRQAKISGRSTLAGEYNVSPETIRKAMRLLSDMDIVEVKHGNGIYVASVDRALEFIERYRIRSSVNELKDELIDLMKKRDAIEDKMNETMNAIIDYTSRFNHSEHITVYEYSIDMASEVIGKSIQELDFWTHTGATIVGIKRDGTILLSPPTYEKIYKKDKLLYVGEAATSVRLGEFIRHYGQSK</sequence>
<dbReference type="AlphaFoldDB" id="A0A3P7Q081"/>
<dbReference type="InterPro" id="IPR036388">
    <property type="entry name" value="WH-like_DNA-bd_sf"/>
</dbReference>
<dbReference type="InterPro" id="IPR036390">
    <property type="entry name" value="WH_DNA-bd_sf"/>
</dbReference>
<keyword evidence="8" id="KW-1185">Reference proteome</keyword>
<dbReference type="GO" id="GO:0006813">
    <property type="term" value="P:potassium ion transport"/>
    <property type="evidence" value="ECO:0007669"/>
    <property type="project" value="InterPro"/>
</dbReference>
<dbReference type="InterPro" id="IPR000524">
    <property type="entry name" value="Tscrpt_reg_HTH_GntR"/>
</dbReference>
<dbReference type="Pfam" id="PF02080">
    <property type="entry name" value="TrkA_C"/>
    <property type="match status" value="1"/>
</dbReference>
<evidence type="ECO:0000256" key="2">
    <source>
        <dbReference type="ARBA" id="ARBA00023125"/>
    </source>
</evidence>
<dbReference type="EMBL" id="LR130778">
    <property type="protein sequence ID" value="VDN48821.1"/>
    <property type="molecule type" value="Genomic_DNA"/>
</dbReference>
<keyword evidence="1" id="KW-0805">Transcription regulation</keyword>
<evidence type="ECO:0000256" key="1">
    <source>
        <dbReference type="ARBA" id="ARBA00023015"/>
    </source>
</evidence>
<reference evidence="7 8" key="1">
    <citation type="submission" date="2018-09" db="EMBL/GenBank/DDBJ databases">
        <authorList>
            <person name="Postec A."/>
        </authorList>
    </citation>
    <scope>NUCLEOTIDE SEQUENCE [LARGE SCALE GENOMIC DNA]</scope>
    <source>
        <strain evidence="7">70B-A</strain>
    </source>
</reference>
<evidence type="ECO:0000259" key="5">
    <source>
        <dbReference type="PROSITE" id="PS50949"/>
    </source>
</evidence>
<evidence type="ECO:0000313" key="7">
    <source>
        <dbReference type="EMBL" id="VDN48821.1"/>
    </source>
</evidence>
<name>A0A3P7Q081_9FIRM</name>
<dbReference type="PANTHER" id="PTHR38445">
    <property type="entry name" value="HTH-TYPE TRANSCRIPTIONAL REPRESSOR YTRA"/>
    <property type="match status" value="1"/>
</dbReference>
<dbReference type="SMART" id="SM00345">
    <property type="entry name" value="HTH_GNTR"/>
    <property type="match status" value="1"/>
</dbReference>
<evidence type="ECO:0000256" key="4">
    <source>
        <dbReference type="SAM" id="Coils"/>
    </source>
</evidence>
<dbReference type="Proteomes" id="UP000279029">
    <property type="component" value="Chromosome"/>
</dbReference>
<gene>
    <name evidence="7" type="ORF">PATL70BA_2911</name>
</gene>
<dbReference type="PANTHER" id="PTHR38445:SF9">
    <property type="entry name" value="HTH-TYPE TRANSCRIPTIONAL REPRESSOR YTRA"/>
    <property type="match status" value="1"/>
</dbReference>
<dbReference type="GO" id="GO:0008324">
    <property type="term" value="F:monoatomic cation transmembrane transporter activity"/>
    <property type="evidence" value="ECO:0007669"/>
    <property type="project" value="InterPro"/>
</dbReference>
<evidence type="ECO:0000259" key="6">
    <source>
        <dbReference type="PROSITE" id="PS51202"/>
    </source>
</evidence>
<dbReference type="RefSeq" id="WP_125137897.1">
    <property type="nucleotide sequence ID" value="NZ_LR130778.1"/>
</dbReference>
<dbReference type="KEGG" id="cbar:PATL70BA_2911"/>
<dbReference type="SUPFAM" id="SSF116726">
    <property type="entry name" value="TrkA C-terminal domain-like"/>
    <property type="match status" value="1"/>
</dbReference>
<dbReference type="SUPFAM" id="SSF46785">
    <property type="entry name" value="Winged helix' DNA-binding domain"/>
    <property type="match status" value="1"/>
</dbReference>
<dbReference type="Gene3D" id="3.30.70.1450">
    <property type="entry name" value="Regulator of K+ conductance, C-terminal domain"/>
    <property type="match status" value="1"/>
</dbReference>